<evidence type="ECO:0000256" key="3">
    <source>
        <dbReference type="ARBA" id="ARBA00022692"/>
    </source>
</evidence>
<evidence type="ECO:0000256" key="6">
    <source>
        <dbReference type="SAM" id="Phobius"/>
    </source>
</evidence>
<keyword evidence="5 6" id="KW-0472">Membrane</keyword>
<reference evidence="9" key="1">
    <citation type="journal article" date="2019" name="Int. J. Syst. Evol. Microbiol.">
        <title>The Global Catalogue of Microorganisms (GCM) 10K type strain sequencing project: providing services to taxonomists for standard genome sequencing and annotation.</title>
        <authorList>
            <consortium name="The Broad Institute Genomics Platform"/>
            <consortium name="The Broad Institute Genome Sequencing Center for Infectious Disease"/>
            <person name="Wu L."/>
            <person name="Ma J."/>
        </authorList>
    </citation>
    <scope>NUCLEOTIDE SEQUENCE [LARGE SCALE GENOMIC DNA]</scope>
    <source>
        <strain evidence="9">CECT 8551</strain>
    </source>
</reference>
<accession>A0ABV8EPF5</accession>
<comment type="caution">
    <text evidence="8">The sequence shown here is derived from an EMBL/GenBank/DDBJ whole genome shotgun (WGS) entry which is preliminary data.</text>
</comment>
<evidence type="ECO:0000256" key="5">
    <source>
        <dbReference type="ARBA" id="ARBA00023136"/>
    </source>
</evidence>
<feature type="transmembrane region" description="Helical" evidence="6">
    <location>
        <begin position="80"/>
        <end position="101"/>
    </location>
</feature>
<feature type="transmembrane region" description="Helical" evidence="6">
    <location>
        <begin position="7"/>
        <end position="28"/>
    </location>
</feature>
<keyword evidence="2" id="KW-1003">Cell membrane</keyword>
<dbReference type="InterPro" id="IPR010432">
    <property type="entry name" value="RDD"/>
</dbReference>
<comment type="subcellular location">
    <subcellularLocation>
        <location evidence="1">Cell membrane</location>
        <topology evidence="1">Multi-pass membrane protein</topology>
    </subcellularLocation>
</comment>
<name>A0ABV8EPF5_9BACT</name>
<feature type="domain" description="RDD" evidence="7">
    <location>
        <begin position="5"/>
        <end position="101"/>
    </location>
</feature>
<dbReference type="EMBL" id="JBHSAV010000093">
    <property type="protein sequence ID" value="MFC3978164.1"/>
    <property type="molecule type" value="Genomic_DNA"/>
</dbReference>
<evidence type="ECO:0000256" key="2">
    <source>
        <dbReference type="ARBA" id="ARBA00022475"/>
    </source>
</evidence>
<organism evidence="8 9">
    <name type="scientific">Belliella kenyensis</name>
    <dbReference type="NCBI Taxonomy" id="1472724"/>
    <lineage>
        <taxon>Bacteria</taxon>
        <taxon>Pseudomonadati</taxon>
        <taxon>Bacteroidota</taxon>
        <taxon>Cytophagia</taxon>
        <taxon>Cytophagales</taxon>
        <taxon>Cyclobacteriaceae</taxon>
        <taxon>Belliella</taxon>
    </lineage>
</organism>
<dbReference type="PANTHER" id="PTHR36115">
    <property type="entry name" value="PROLINE-RICH ANTIGEN HOMOLOG-RELATED"/>
    <property type="match status" value="1"/>
</dbReference>
<evidence type="ECO:0000313" key="8">
    <source>
        <dbReference type="EMBL" id="MFC3978164.1"/>
    </source>
</evidence>
<keyword evidence="9" id="KW-1185">Reference proteome</keyword>
<proteinExistence type="predicted"/>
<dbReference type="PANTHER" id="PTHR36115:SF4">
    <property type="entry name" value="MEMBRANE PROTEIN"/>
    <property type="match status" value="1"/>
</dbReference>
<dbReference type="RefSeq" id="WP_241295596.1">
    <property type="nucleotide sequence ID" value="NZ_JAKZGR010000010.1"/>
</dbReference>
<keyword evidence="3 6" id="KW-0812">Transmembrane</keyword>
<dbReference type="Proteomes" id="UP001595766">
    <property type="component" value="Unassembled WGS sequence"/>
</dbReference>
<gene>
    <name evidence="8" type="ORF">ACFOUP_17395</name>
</gene>
<dbReference type="Pfam" id="PF06271">
    <property type="entry name" value="RDD"/>
    <property type="match status" value="1"/>
</dbReference>
<evidence type="ECO:0000256" key="4">
    <source>
        <dbReference type="ARBA" id="ARBA00022989"/>
    </source>
</evidence>
<dbReference type="InterPro" id="IPR051791">
    <property type="entry name" value="Pra-immunoreactive"/>
</dbReference>
<evidence type="ECO:0000313" key="9">
    <source>
        <dbReference type="Proteomes" id="UP001595766"/>
    </source>
</evidence>
<evidence type="ECO:0000256" key="1">
    <source>
        <dbReference type="ARBA" id="ARBA00004651"/>
    </source>
</evidence>
<keyword evidence="4 6" id="KW-1133">Transmembrane helix</keyword>
<feature type="transmembrane region" description="Helical" evidence="6">
    <location>
        <begin position="40"/>
        <end position="60"/>
    </location>
</feature>
<protein>
    <submittedName>
        <fullName evidence="8">RDD family protein</fullName>
    </submittedName>
</protein>
<sequence>MNFKYRIANFFIDMGCYLIFSLAIIFLTKEIIDVSYVRDILLGVYFLYYFCSELFFGKTIGKAFTKTKVVDKNTLGKPKFYQILIRSLLRGLPFYFISYFITEKGLHDHLSQTILIKS</sequence>
<evidence type="ECO:0000259" key="7">
    <source>
        <dbReference type="Pfam" id="PF06271"/>
    </source>
</evidence>